<evidence type="ECO:0000313" key="4">
    <source>
        <dbReference type="EMBL" id="KND36203.1"/>
    </source>
</evidence>
<accession>A0A0L0KEF4</accession>
<dbReference type="EMBL" id="JPPY01000083">
    <property type="protein sequence ID" value="KND36203.1"/>
    <property type="molecule type" value="Genomic_DNA"/>
</dbReference>
<evidence type="ECO:0000256" key="2">
    <source>
        <dbReference type="SAM" id="MobiDB-lite"/>
    </source>
</evidence>
<dbReference type="InterPro" id="IPR007159">
    <property type="entry name" value="SpoVT-AbrB_dom"/>
</dbReference>
<dbReference type="AlphaFoldDB" id="A0A0L0KEF4"/>
<dbReference type="GO" id="GO:0003677">
    <property type="term" value="F:DNA binding"/>
    <property type="evidence" value="ECO:0007669"/>
    <property type="project" value="UniProtKB-UniRule"/>
</dbReference>
<dbReference type="RefSeq" id="WP_050370820.1">
    <property type="nucleotide sequence ID" value="NZ_KQ257815.1"/>
</dbReference>
<name>A0A0L0KEF4_9ACTN</name>
<comment type="caution">
    <text evidence="4">The sequence shown here is derived from an EMBL/GenBank/DDBJ whole genome shotgun (WGS) entry which is preliminary data.</text>
</comment>
<dbReference type="Gene3D" id="2.10.260.10">
    <property type="match status" value="1"/>
</dbReference>
<feature type="domain" description="SpoVT-AbrB" evidence="3">
    <location>
        <begin position="5"/>
        <end position="51"/>
    </location>
</feature>
<proteinExistence type="predicted"/>
<feature type="compositionally biased region" description="Basic and acidic residues" evidence="2">
    <location>
        <begin position="81"/>
        <end position="97"/>
    </location>
</feature>
<evidence type="ECO:0000313" key="5">
    <source>
        <dbReference type="Proteomes" id="UP000037151"/>
    </source>
</evidence>
<organism evidence="4 5">
    <name type="scientific">Streptomyces acidiscabies</name>
    <dbReference type="NCBI Taxonomy" id="42234"/>
    <lineage>
        <taxon>Bacteria</taxon>
        <taxon>Bacillati</taxon>
        <taxon>Actinomycetota</taxon>
        <taxon>Actinomycetes</taxon>
        <taxon>Kitasatosporales</taxon>
        <taxon>Streptomycetaceae</taxon>
        <taxon>Streptomyces</taxon>
    </lineage>
</organism>
<sequence length="97" mass="10873">MTSVTFQASVREKGQLTLPVGVREALGVSPGDELEFEINDAGVVEVHGLRKIRTDQAWFWTERWQAGEREASEDVAAGRTTRHEDVDDMFTHLGEES</sequence>
<keyword evidence="1" id="KW-0238">DNA-binding</keyword>
<gene>
    <name evidence="4" type="ORF">IQ63_12990</name>
</gene>
<dbReference type="SMART" id="SM00966">
    <property type="entry name" value="SpoVT_AbrB"/>
    <property type="match status" value="1"/>
</dbReference>
<dbReference type="SUPFAM" id="SSF89447">
    <property type="entry name" value="AbrB/MazE/MraZ-like"/>
    <property type="match status" value="1"/>
</dbReference>
<evidence type="ECO:0000259" key="3">
    <source>
        <dbReference type="PROSITE" id="PS51740"/>
    </source>
</evidence>
<dbReference type="PROSITE" id="PS51740">
    <property type="entry name" value="SPOVT_ABRB"/>
    <property type="match status" value="1"/>
</dbReference>
<dbReference type="InterPro" id="IPR037914">
    <property type="entry name" value="SpoVT-AbrB_sf"/>
</dbReference>
<evidence type="ECO:0000256" key="1">
    <source>
        <dbReference type="PROSITE-ProRule" id="PRU01076"/>
    </source>
</evidence>
<dbReference type="Proteomes" id="UP000037151">
    <property type="component" value="Unassembled WGS sequence"/>
</dbReference>
<reference evidence="5" key="1">
    <citation type="submission" date="2014-07" db="EMBL/GenBank/DDBJ databases">
        <title>Genome sequencing of plant-pathogenic Streptomyces species.</title>
        <authorList>
            <person name="Harrison J."/>
            <person name="Sapp M."/>
            <person name="Thwaites R."/>
            <person name="Studholme D.J."/>
        </authorList>
    </citation>
    <scope>NUCLEOTIDE SEQUENCE [LARGE SCALE GENOMIC DNA]</scope>
    <source>
        <strain evidence="5">NCPPB 4445</strain>
    </source>
</reference>
<feature type="region of interest" description="Disordered" evidence="2">
    <location>
        <begin position="69"/>
        <end position="97"/>
    </location>
</feature>
<dbReference type="Pfam" id="PF04014">
    <property type="entry name" value="MazE_antitoxin"/>
    <property type="match status" value="1"/>
</dbReference>
<dbReference type="OrthoDB" id="199763at2"/>
<dbReference type="NCBIfam" id="TIGR01439">
    <property type="entry name" value="lp_hng_hel_AbrB"/>
    <property type="match status" value="1"/>
</dbReference>
<dbReference type="PATRIC" id="fig|42234.21.peg.2678"/>
<protein>
    <submittedName>
        <fullName evidence="4">AbrB family transcriptional regulator</fullName>
    </submittedName>
</protein>